<feature type="domain" description="HTH cro/C1-type" evidence="1">
    <location>
        <begin position="35"/>
        <end position="74"/>
    </location>
</feature>
<dbReference type="SUPFAM" id="SSF47413">
    <property type="entry name" value="lambda repressor-like DNA-binding domains"/>
    <property type="match status" value="1"/>
</dbReference>
<dbReference type="CDD" id="cd00093">
    <property type="entry name" value="HTH_XRE"/>
    <property type="match status" value="1"/>
</dbReference>
<name>K1SRH0_9ZZZZ</name>
<dbReference type="PROSITE" id="PS50943">
    <property type="entry name" value="HTH_CROC1"/>
    <property type="match status" value="1"/>
</dbReference>
<evidence type="ECO:0000313" key="2">
    <source>
        <dbReference type="EMBL" id="EKC63292.1"/>
    </source>
</evidence>
<comment type="caution">
    <text evidence="2">The sequence shown here is derived from an EMBL/GenBank/DDBJ whole genome shotgun (WGS) entry which is preliminary data.</text>
</comment>
<proteinExistence type="predicted"/>
<accession>K1SRH0</accession>
<dbReference type="EMBL" id="AJWY01007686">
    <property type="protein sequence ID" value="EKC63292.1"/>
    <property type="molecule type" value="Genomic_DNA"/>
</dbReference>
<protein>
    <submittedName>
        <fullName evidence="2">Transcriptional regulator, XRE family</fullName>
    </submittedName>
</protein>
<reference evidence="2" key="1">
    <citation type="journal article" date="2013" name="Environ. Microbiol.">
        <title>Microbiota from the distal guts of lean and obese adolescents exhibit partial functional redundancy besides clear differences in community structure.</title>
        <authorList>
            <person name="Ferrer M."/>
            <person name="Ruiz A."/>
            <person name="Lanza F."/>
            <person name="Haange S.B."/>
            <person name="Oberbach A."/>
            <person name="Till H."/>
            <person name="Bargiela R."/>
            <person name="Campoy C."/>
            <person name="Segura M.T."/>
            <person name="Richter M."/>
            <person name="von Bergen M."/>
            <person name="Seifert J."/>
            <person name="Suarez A."/>
        </authorList>
    </citation>
    <scope>NUCLEOTIDE SEQUENCE</scope>
</reference>
<gene>
    <name evidence="2" type="ORF">LEA_11406</name>
</gene>
<dbReference type="SMART" id="SM00530">
    <property type="entry name" value="HTH_XRE"/>
    <property type="match status" value="1"/>
</dbReference>
<sequence>LLYIISWIRGLDMAVHCNLSTLMGRCRYSIQDVHKLTGLSRSTVSSLYNDKATRIDFDTLEKLCGLFECDASELFEVCYDSAEIK</sequence>
<dbReference type="Pfam" id="PF13443">
    <property type="entry name" value="HTH_26"/>
    <property type="match status" value="1"/>
</dbReference>
<organism evidence="2">
    <name type="scientific">human gut metagenome</name>
    <dbReference type="NCBI Taxonomy" id="408170"/>
    <lineage>
        <taxon>unclassified sequences</taxon>
        <taxon>metagenomes</taxon>
        <taxon>organismal metagenomes</taxon>
    </lineage>
</organism>
<dbReference type="GO" id="GO:0003677">
    <property type="term" value="F:DNA binding"/>
    <property type="evidence" value="ECO:0007669"/>
    <property type="project" value="InterPro"/>
</dbReference>
<dbReference type="AlphaFoldDB" id="K1SRH0"/>
<feature type="non-terminal residue" evidence="2">
    <location>
        <position position="1"/>
    </location>
</feature>
<dbReference type="InterPro" id="IPR010982">
    <property type="entry name" value="Lambda_DNA-bd_dom_sf"/>
</dbReference>
<dbReference type="Gene3D" id="1.10.260.40">
    <property type="entry name" value="lambda repressor-like DNA-binding domains"/>
    <property type="match status" value="1"/>
</dbReference>
<evidence type="ECO:0000259" key="1">
    <source>
        <dbReference type="PROSITE" id="PS50943"/>
    </source>
</evidence>
<dbReference type="InterPro" id="IPR001387">
    <property type="entry name" value="Cro/C1-type_HTH"/>
</dbReference>